<evidence type="ECO:0000313" key="6">
    <source>
        <dbReference type="EMBL" id="CAD8128309.1"/>
    </source>
</evidence>
<dbReference type="AlphaFoldDB" id="A0A8S1RMY4"/>
<name>A0A8S1RMY4_9CILI</name>
<feature type="compositionally biased region" description="Pro residues" evidence="4">
    <location>
        <begin position="55"/>
        <end position="85"/>
    </location>
</feature>
<evidence type="ECO:0000259" key="5">
    <source>
        <dbReference type="PROSITE" id="PS50934"/>
    </source>
</evidence>
<dbReference type="PROSITE" id="PS50934">
    <property type="entry name" value="SWIRM"/>
    <property type="match status" value="1"/>
</dbReference>
<organism evidence="6 7">
    <name type="scientific">Paramecium sonneborni</name>
    <dbReference type="NCBI Taxonomy" id="65129"/>
    <lineage>
        <taxon>Eukaryota</taxon>
        <taxon>Sar</taxon>
        <taxon>Alveolata</taxon>
        <taxon>Ciliophora</taxon>
        <taxon>Intramacronucleata</taxon>
        <taxon>Oligohymenophorea</taxon>
        <taxon>Peniculida</taxon>
        <taxon>Parameciidae</taxon>
        <taxon>Paramecium</taxon>
    </lineage>
</organism>
<comment type="caution">
    <text evidence="6">The sequence shown here is derived from an EMBL/GenBank/DDBJ whole genome shotgun (WGS) entry which is preliminary data.</text>
</comment>
<evidence type="ECO:0000256" key="4">
    <source>
        <dbReference type="SAM" id="MobiDB-lite"/>
    </source>
</evidence>
<keyword evidence="1" id="KW-0805">Transcription regulation</keyword>
<dbReference type="Proteomes" id="UP000692954">
    <property type="component" value="Unassembled WGS sequence"/>
</dbReference>
<dbReference type="InterPro" id="IPR032451">
    <property type="entry name" value="SMARCC_C"/>
</dbReference>
<keyword evidence="2" id="KW-0804">Transcription</keyword>
<dbReference type="Pfam" id="PF16495">
    <property type="entry name" value="SWIRM-assoc_1"/>
    <property type="match status" value="1"/>
</dbReference>
<reference evidence="6" key="1">
    <citation type="submission" date="2021-01" db="EMBL/GenBank/DDBJ databases">
        <authorList>
            <consortium name="Genoscope - CEA"/>
            <person name="William W."/>
        </authorList>
    </citation>
    <scope>NUCLEOTIDE SEQUENCE</scope>
</reference>
<dbReference type="InterPro" id="IPR007526">
    <property type="entry name" value="SWIRM"/>
</dbReference>
<proteinExistence type="predicted"/>
<gene>
    <name evidence="6" type="ORF">PSON_ATCC_30995.1.T1850063</name>
</gene>
<sequence length="624" mass="73362">MNQQDQLIKITLIKVPDGYQVEDKIYTKIKIPKTFLDQQKINHPKPPQKQQIISKPPPPPPPQIKPIIPPPIQPINPPNPIPPPQNYQIQQEQDKSSLHIWNSLPNPQPPQQVNQMPPQTQWFPQPQLSQISQSTTQLQQPPQPQIQPQEQQKQENKRQLSKHSLIIPSCANWFQMESIHEIEKNHFPEFFSNQHISKTPELYKKYRNFIVNLYKNQPSTYLTTIACRKVLAGDACTISRIHGFLQYWGLINYSVDPDTCPNKVLPQQQMTKGLYRTLQLNAKDELDEKIDLNQNEITLINAIKIFSKKYRPGCSFCGIQCGLQWYSEQEQTQKENMDLDKLENIKEADTRIKNQIKLDLCIKCYSNNNFPNTYTSDDFQLTNLELKFQQLHVLSDQPRSILNDQEVSYLISLIQENSDSNWEKITQQLNQTFSTSHTVEELILHFLQYPIEYLIEIDKIIDSKECLEKLSINDISNRIAFEEPNIFSDQKNLVSFHLSIFQKLLNGLNKKDSVQFLKLDDVKQQNYENDNFIEEEKRVIQMNQETLERAKTLQKREEDKLNNHINLLISLQMEKLENKLTFLEEYEKLILYEKQQLEICQKQTLAERLVIVQQKLQFYSDNNQ</sequence>
<dbReference type="FunFam" id="1.10.10.10:FF:000020">
    <property type="entry name" value="SWI/SNF complex subunit SMARCC2 isoform c"/>
    <property type="match status" value="1"/>
</dbReference>
<keyword evidence="7" id="KW-1185">Reference proteome</keyword>
<accession>A0A8S1RMY4</accession>
<dbReference type="GO" id="GO:0005634">
    <property type="term" value="C:nucleus"/>
    <property type="evidence" value="ECO:0007669"/>
    <property type="project" value="UniProtKB-ARBA"/>
</dbReference>
<feature type="compositionally biased region" description="Low complexity" evidence="4">
    <location>
        <begin position="111"/>
        <end position="151"/>
    </location>
</feature>
<feature type="region of interest" description="Disordered" evidence="4">
    <location>
        <begin position="37"/>
        <end position="161"/>
    </location>
</feature>
<evidence type="ECO:0000256" key="1">
    <source>
        <dbReference type="ARBA" id="ARBA00023015"/>
    </source>
</evidence>
<feature type="domain" description="SWIRM" evidence="5">
    <location>
        <begin position="165"/>
        <end position="262"/>
    </location>
</feature>
<evidence type="ECO:0000256" key="3">
    <source>
        <dbReference type="ARBA" id="ARBA00023242"/>
    </source>
</evidence>
<evidence type="ECO:0000313" key="7">
    <source>
        <dbReference type="Proteomes" id="UP000692954"/>
    </source>
</evidence>
<dbReference type="Pfam" id="PF04433">
    <property type="entry name" value="SWIRM"/>
    <property type="match status" value="1"/>
</dbReference>
<dbReference type="OrthoDB" id="118550at2759"/>
<keyword evidence="3" id="KW-0539">Nucleus</keyword>
<evidence type="ECO:0000256" key="2">
    <source>
        <dbReference type="ARBA" id="ARBA00023163"/>
    </source>
</evidence>
<protein>
    <recommendedName>
        <fullName evidence="5">SWIRM domain-containing protein</fullName>
    </recommendedName>
</protein>
<dbReference type="EMBL" id="CAJJDN010000185">
    <property type="protein sequence ID" value="CAD8128309.1"/>
    <property type="molecule type" value="Genomic_DNA"/>
</dbReference>